<dbReference type="HAMAP" id="MF_00165">
    <property type="entry name" value="Thymidylate_kinase"/>
    <property type="match status" value="1"/>
</dbReference>
<keyword evidence="5" id="KW-0547">Nucleotide-binding</keyword>
<dbReference type="InterPro" id="IPR018094">
    <property type="entry name" value="Thymidylate_kinase"/>
</dbReference>
<dbReference type="GO" id="GO:0005829">
    <property type="term" value="C:cytosol"/>
    <property type="evidence" value="ECO:0007669"/>
    <property type="project" value="TreeGrafter"/>
</dbReference>
<dbReference type="GO" id="GO:0006227">
    <property type="term" value="P:dUDP biosynthetic process"/>
    <property type="evidence" value="ECO:0007669"/>
    <property type="project" value="TreeGrafter"/>
</dbReference>
<accession>A0A3B0YMF7</accession>
<evidence type="ECO:0000256" key="5">
    <source>
        <dbReference type="ARBA" id="ARBA00022741"/>
    </source>
</evidence>
<dbReference type="GO" id="GO:0004798">
    <property type="term" value="F:dTMP kinase activity"/>
    <property type="evidence" value="ECO:0007669"/>
    <property type="project" value="UniProtKB-EC"/>
</dbReference>
<dbReference type="FunFam" id="3.40.50.300:FF:000225">
    <property type="entry name" value="Thymidylate kinase"/>
    <property type="match status" value="1"/>
</dbReference>
<evidence type="ECO:0000256" key="4">
    <source>
        <dbReference type="ARBA" id="ARBA00022727"/>
    </source>
</evidence>
<keyword evidence="7" id="KW-0067">ATP-binding</keyword>
<keyword evidence="3 10" id="KW-0808">Transferase</keyword>
<organism evidence="10">
    <name type="scientific">hydrothermal vent metagenome</name>
    <dbReference type="NCBI Taxonomy" id="652676"/>
    <lineage>
        <taxon>unclassified sequences</taxon>
        <taxon>metagenomes</taxon>
        <taxon>ecological metagenomes</taxon>
    </lineage>
</organism>
<dbReference type="Gene3D" id="3.40.50.300">
    <property type="entry name" value="P-loop containing nucleotide triphosphate hydrolases"/>
    <property type="match status" value="1"/>
</dbReference>
<comment type="similarity">
    <text evidence="1">Belongs to the thymidylate kinase family.</text>
</comment>
<keyword evidence="4" id="KW-0545">Nucleotide biosynthesis</keyword>
<feature type="domain" description="Thymidylate kinase-like" evidence="9">
    <location>
        <begin position="12"/>
        <end position="199"/>
    </location>
</feature>
<sequence>MAKNNKGRFITLEGGEGAGKSTNLDYIHQQLQRAGIDVMLTREPGGTVLGEHVRALLLDPDNQMHADTELLFMFAARAQHLQEKIYPALAAGTWILCDRFTDATYAYQGGGRGLDISRIEILEQWVQSDFRPQLTLLFDIPVEVGLERAGKRGKLDRFEQEERRFFEDVRQTYLHRAEAEPARFRIIDASRDLAAVQQQLDVVITQLITA</sequence>
<comment type="catalytic activity">
    <reaction evidence="8">
        <text>dTMP + ATP = dTDP + ADP</text>
        <dbReference type="Rhea" id="RHEA:13517"/>
        <dbReference type="ChEBI" id="CHEBI:30616"/>
        <dbReference type="ChEBI" id="CHEBI:58369"/>
        <dbReference type="ChEBI" id="CHEBI:63528"/>
        <dbReference type="ChEBI" id="CHEBI:456216"/>
        <dbReference type="EC" id="2.7.4.9"/>
    </reaction>
</comment>
<proteinExistence type="inferred from homology"/>
<evidence type="ECO:0000256" key="8">
    <source>
        <dbReference type="ARBA" id="ARBA00048743"/>
    </source>
</evidence>
<name>A0A3B0YMF7_9ZZZZ</name>
<dbReference type="NCBIfam" id="TIGR00041">
    <property type="entry name" value="DTMP_kinase"/>
    <property type="match status" value="1"/>
</dbReference>
<dbReference type="PANTHER" id="PTHR10344:SF4">
    <property type="entry name" value="UMP-CMP KINASE 2, MITOCHONDRIAL"/>
    <property type="match status" value="1"/>
</dbReference>
<dbReference type="GO" id="GO:0005524">
    <property type="term" value="F:ATP binding"/>
    <property type="evidence" value="ECO:0007669"/>
    <property type="project" value="UniProtKB-KW"/>
</dbReference>
<dbReference type="GO" id="GO:0006235">
    <property type="term" value="P:dTTP biosynthetic process"/>
    <property type="evidence" value="ECO:0007669"/>
    <property type="project" value="TreeGrafter"/>
</dbReference>
<dbReference type="PANTHER" id="PTHR10344">
    <property type="entry name" value="THYMIDYLATE KINASE"/>
    <property type="match status" value="1"/>
</dbReference>
<evidence type="ECO:0000256" key="1">
    <source>
        <dbReference type="ARBA" id="ARBA00009776"/>
    </source>
</evidence>
<dbReference type="InterPro" id="IPR027417">
    <property type="entry name" value="P-loop_NTPase"/>
</dbReference>
<evidence type="ECO:0000256" key="2">
    <source>
        <dbReference type="ARBA" id="ARBA00012980"/>
    </source>
</evidence>
<dbReference type="EMBL" id="UOFK01000297">
    <property type="protein sequence ID" value="VAW82088.1"/>
    <property type="molecule type" value="Genomic_DNA"/>
</dbReference>
<keyword evidence="6 10" id="KW-0418">Kinase</keyword>
<dbReference type="CDD" id="cd01672">
    <property type="entry name" value="TMPK"/>
    <property type="match status" value="1"/>
</dbReference>
<dbReference type="SUPFAM" id="SSF52540">
    <property type="entry name" value="P-loop containing nucleoside triphosphate hydrolases"/>
    <property type="match status" value="1"/>
</dbReference>
<protein>
    <recommendedName>
        <fullName evidence="2">dTMP kinase</fullName>
        <ecNumber evidence="2">2.7.4.9</ecNumber>
    </recommendedName>
</protein>
<dbReference type="GO" id="GO:0006233">
    <property type="term" value="P:dTDP biosynthetic process"/>
    <property type="evidence" value="ECO:0007669"/>
    <property type="project" value="InterPro"/>
</dbReference>
<reference evidence="10" key="1">
    <citation type="submission" date="2018-06" db="EMBL/GenBank/DDBJ databases">
        <authorList>
            <person name="Zhirakovskaya E."/>
        </authorList>
    </citation>
    <scope>NUCLEOTIDE SEQUENCE</scope>
</reference>
<evidence type="ECO:0000313" key="10">
    <source>
        <dbReference type="EMBL" id="VAW82088.1"/>
    </source>
</evidence>
<evidence type="ECO:0000256" key="3">
    <source>
        <dbReference type="ARBA" id="ARBA00022679"/>
    </source>
</evidence>
<dbReference type="EC" id="2.7.4.9" evidence="2"/>
<dbReference type="InterPro" id="IPR039430">
    <property type="entry name" value="Thymidylate_kin-like_dom"/>
</dbReference>
<gene>
    <name evidence="10" type="ORF">MNBD_GAMMA13-1084</name>
</gene>
<evidence type="ECO:0000256" key="6">
    <source>
        <dbReference type="ARBA" id="ARBA00022777"/>
    </source>
</evidence>
<dbReference type="Pfam" id="PF02223">
    <property type="entry name" value="Thymidylate_kin"/>
    <property type="match status" value="1"/>
</dbReference>
<evidence type="ECO:0000259" key="9">
    <source>
        <dbReference type="Pfam" id="PF02223"/>
    </source>
</evidence>
<evidence type="ECO:0000256" key="7">
    <source>
        <dbReference type="ARBA" id="ARBA00022840"/>
    </source>
</evidence>
<dbReference type="AlphaFoldDB" id="A0A3B0YMF7"/>